<dbReference type="Proteomes" id="UP001191019">
    <property type="component" value="Unassembled WGS sequence"/>
</dbReference>
<dbReference type="RefSeq" id="WP_129734538.1">
    <property type="nucleotide sequence ID" value="NZ_PRLM01000002.1"/>
</dbReference>
<evidence type="ECO:0000313" key="3">
    <source>
        <dbReference type="Proteomes" id="UP001191019"/>
    </source>
</evidence>
<dbReference type="EMBL" id="PRLM01000002">
    <property type="protein sequence ID" value="RYC74931.1"/>
    <property type="molecule type" value="Genomic_DNA"/>
</dbReference>
<dbReference type="InterPro" id="IPR024414">
    <property type="entry name" value="Uncharacterised_PrgI"/>
</dbReference>
<keyword evidence="1" id="KW-0812">Transmembrane</keyword>
<gene>
    <name evidence="2" type="ORF">G3RUM_00207</name>
</gene>
<name>A0ABY0FM43_9BACT</name>
<organism evidence="2 3">
    <name type="scientific">Candidatus Nanosyncoccus alces</name>
    <dbReference type="NCBI Taxonomy" id="2171997"/>
    <lineage>
        <taxon>Bacteria</taxon>
        <taxon>Candidatus Saccharimonadota</taxon>
        <taxon>Candidatus Nanosyncoccalia</taxon>
        <taxon>Candidatus Nanosyncoccales</taxon>
        <taxon>Candidatus Nanosyncoccaceae</taxon>
        <taxon>Candidatus Nanosyncoccus</taxon>
    </lineage>
</organism>
<evidence type="ECO:0000256" key="1">
    <source>
        <dbReference type="SAM" id="Phobius"/>
    </source>
</evidence>
<keyword evidence="1" id="KW-0472">Membrane</keyword>
<dbReference type="Pfam" id="PF12666">
    <property type="entry name" value="PrgI"/>
    <property type="match status" value="1"/>
</dbReference>
<proteinExistence type="predicted"/>
<feature type="transmembrane region" description="Helical" evidence="1">
    <location>
        <begin position="25"/>
        <end position="42"/>
    </location>
</feature>
<accession>A0ABY0FM43</accession>
<evidence type="ECO:0000313" key="2">
    <source>
        <dbReference type="EMBL" id="RYC74931.1"/>
    </source>
</evidence>
<keyword evidence="3" id="KW-1185">Reference proteome</keyword>
<reference evidence="2 3" key="2">
    <citation type="journal article" date="2020" name="Cell Rep.">
        <title>Acquisition and Adaptation of Ultra-small Parasitic Reduced Genome Bacteria to Mammalian Hosts.</title>
        <authorList>
            <person name="McLean J.S."/>
            <person name="Bor B."/>
            <person name="Kerns K.A."/>
            <person name="Liu Q."/>
            <person name="To T.T."/>
            <person name="Solden L."/>
            <person name="Hendrickson E.L."/>
            <person name="Wrighton K."/>
            <person name="Shi W."/>
            <person name="He X."/>
        </authorList>
    </citation>
    <scope>NUCLEOTIDE SEQUENCE [LARGE SCALE GENOMIC DNA]</scope>
    <source>
        <strain evidence="2 3">TM7_G3_2_Rum_HOT_351B</strain>
    </source>
</reference>
<feature type="transmembrane region" description="Helical" evidence="1">
    <location>
        <begin position="48"/>
        <end position="66"/>
    </location>
</feature>
<sequence length="306" mass="34124">MAQYKVPQDVEADDKLLGPFSFRQFVYLLVAGGLIALAVGLFQLFPLLAIIPLPPVLLFVALALPLKKDQPMETYLAAIVSYYLKPHTRLWAPGQRESTIRITAPKIVEESRTRDITGEEATHRLSFLADIVDTGGYAIKGASSNPMREDLVAEANATVDMFEGHHFDSLNSVIQKDENERHQEVVREMREAIDKTESIAASNAAVKRRFEELKPSVPVAQVRRPNDPTDIFSSPTVVLPNSPVVEKPVEKSNRVVREPAKKIPETPPKPSIIELANNDDFSVETIAKQAKRIKERDEGEVFISLH</sequence>
<protein>
    <recommendedName>
        <fullName evidence="4">PrgI family protein</fullName>
    </recommendedName>
</protein>
<comment type="caution">
    <text evidence="2">The sequence shown here is derived from an EMBL/GenBank/DDBJ whole genome shotgun (WGS) entry which is preliminary data.</text>
</comment>
<evidence type="ECO:0008006" key="4">
    <source>
        <dbReference type="Google" id="ProtNLM"/>
    </source>
</evidence>
<reference evidence="2 3" key="1">
    <citation type="journal article" date="2018" name="bioRxiv">
        <title>Evidence of independent acquisition and adaption of ultra-small bacteria to human hosts across the highly diverse yet reduced genomes of the phylum Saccharibacteria.</title>
        <authorList>
            <person name="McLean J.S."/>
            <person name="Bor B."/>
            <person name="To T.T."/>
            <person name="Liu Q."/>
            <person name="Kearns K.A."/>
            <person name="Solden L.M."/>
            <person name="Wrighton K.C."/>
            <person name="He X."/>
            <person name="Shi W."/>
        </authorList>
    </citation>
    <scope>NUCLEOTIDE SEQUENCE [LARGE SCALE GENOMIC DNA]</scope>
    <source>
        <strain evidence="2 3">TM7_G3_2_Rum_HOT_351B</strain>
    </source>
</reference>
<keyword evidence="1" id="KW-1133">Transmembrane helix</keyword>